<gene>
    <name evidence="1" type="ORF">N4261_10810</name>
</gene>
<dbReference type="InterPro" id="IPR021953">
    <property type="entry name" value="DUF3570"/>
</dbReference>
<sequence length="414" mass="46260">MVATEKHRWGRLGSISLAAMALPGVMLETAIAQEMPTEGIVAYKQFHYSEEQPAPPNSVREFGRAPQAWSARDLAGRSGSADAISGASGAGTDGRRVRVSSPSLYVLAPFGGHWAAQGSFTRDSVSGATPQYYSDMRGARQMQEVRNALDAKISRFWPRSSLSVGTARSEENDYISQAFSAQTTQSSEDQNTVWNLGVGLTRDRINPANERVVDERRQTLELELGVTYVWSSKDVFQLNLASSRARGYLSDPYKLSDRRPRQRDANTGIIRWNRWLGSSALKSSYRYYADSYGIRSHTIELGLATPMLRHLTLTPSLRYYSQNSADFFGGPGLDGFPAPPPAPKLFSADQRLAAFGALTAGLKIEWQVDQLWLIDYKLEKYRQQSNWALPSQRTTFSLDRLDAIFWQFGISRRF</sequence>
<proteinExistence type="predicted"/>
<evidence type="ECO:0000313" key="1">
    <source>
        <dbReference type="EMBL" id="UXH80327.1"/>
    </source>
</evidence>
<reference evidence="1" key="1">
    <citation type="submission" date="2022-10" db="EMBL/GenBank/DDBJ databases">
        <title>Characterization and whole genome sequencing of a new Roseateles species, isolated from fresh water.</title>
        <authorList>
            <person name="Guliayeva D.Y."/>
            <person name="Akhremchuk A.E."/>
            <person name="Sikolenko M.A."/>
            <person name="Valentovich L.N."/>
            <person name="Sidarenka A.V."/>
        </authorList>
    </citation>
    <scope>NUCLEOTIDE SEQUENCE</scope>
    <source>
        <strain evidence="1">BIM B-1768</strain>
    </source>
</reference>
<name>A0ABY6B669_9BURK</name>
<organism evidence="1 2">
    <name type="scientific">Roseateles amylovorans</name>
    <dbReference type="NCBI Taxonomy" id="2978473"/>
    <lineage>
        <taxon>Bacteria</taxon>
        <taxon>Pseudomonadati</taxon>
        <taxon>Pseudomonadota</taxon>
        <taxon>Betaproteobacteria</taxon>
        <taxon>Burkholderiales</taxon>
        <taxon>Sphaerotilaceae</taxon>
        <taxon>Roseateles</taxon>
    </lineage>
</organism>
<accession>A0ABY6B669</accession>
<dbReference type="Pfam" id="PF12094">
    <property type="entry name" value="DUF3570"/>
    <property type="match status" value="2"/>
</dbReference>
<evidence type="ECO:0000313" key="2">
    <source>
        <dbReference type="Proteomes" id="UP001064933"/>
    </source>
</evidence>
<dbReference type="EMBL" id="CP104562">
    <property type="protein sequence ID" value="UXH80327.1"/>
    <property type="molecule type" value="Genomic_DNA"/>
</dbReference>
<keyword evidence="2" id="KW-1185">Reference proteome</keyword>
<protein>
    <submittedName>
        <fullName evidence="1">DUF3570 domain-containing protein</fullName>
    </submittedName>
</protein>
<dbReference type="Proteomes" id="UP001064933">
    <property type="component" value="Chromosome"/>
</dbReference>